<evidence type="ECO:0000256" key="6">
    <source>
        <dbReference type="HAMAP-Rule" id="MF_01518"/>
    </source>
</evidence>
<dbReference type="Proteomes" id="UP000708576">
    <property type="component" value="Unassembled WGS sequence"/>
</dbReference>
<dbReference type="PANTHER" id="PTHR11113">
    <property type="entry name" value="N-ACETYLGLUCOSAMINE-6-PHOSPHATE DEACETYLASE"/>
    <property type="match status" value="1"/>
</dbReference>
<dbReference type="GO" id="GO:0000034">
    <property type="term" value="F:adenine deaminase activity"/>
    <property type="evidence" value="ECO:0007669"/>
    <property type="project" value="UniProtKB-EC"/>
</dbReference>
<evidence type="ECO:0000256" key="2">
    <source>
        <dbReference type="ARBA" id="ARBA00012782"/>
    </source>
</evidence>
<dbReference type="Pfam" id="PF13382">
    <property type="entry name" value="Adenine_deam_C"/>
    <property type="match status" value="1"/>
</dbReference>
<dbReference type="InterPro" id="IPR006680">
    <property type="entry name" value="Amidohydro-rel"/>
</dbReference>
<dbReference type="Gene3D" id="3.20.20.140">
    <property type="entry name" value="Metal-dependent hydrolases"/>
    <property type="match status" value="1"/>
</dbReference>
<name>A0ABS5JVC9_9BACT</name>
<sequence length="542" mass="59218">MIIEGNLVDIHSNSIYPAKVKIRQGVIVSIEKTHQIFTSYILPGLIDAHVHIESSMTIPTRFSKMVVPRGTVGVVSDPHEIANVLGREGVEYMIEDGKNTPLKCFFGVPSCVPATSFESSGGRIEADDIEYLFSKGASFLAEMMNFPGVIYGDAGVKAKLDIAKKYNKPIDGHAPGIMGEDLIKYASAGISTDHECSTLQEALDKINLGMKVQIREGSAARNFESLHSLIRTHPDNVMLCTDDSHPDLITKSGHIDRLVRLALSKGYSIFEVYKAAVLNPVKHYNLPVGLLKEGDAADLIVVDNLSDFNILETYIDGNKVAEKGNALFDLKPFDVVNRFNCNKISEKDIVLNIPNGASKVKVIHAEDGELLTDEIIWKFKQTEKDVLNPDVSNDILKIVVVNRYHPEKPAVGFIKGFGLKKGAIASSVAHDSHNIVAIGCDDQSIISVINSIIEMKGGLVTSDGKESKILPLPVAGLMSDLEGEEVAKIYTELNEFVFNLGVSLKSPFMTLAFMSLLVIPKLKIGDKGLFDVSTFSFTNLFV</sequence>
<dbReference type="EMBL" id="JAGUCO010000006">
    <property type="protein sequence ID" value="MBS2098842.1"/>
    <property type="molecule type" value="Genomic_DNA"/>
</dbReference>
<dbReference type="HAMAP" id="MF_01518">
    <property type="entry name" value="Adenine_deamin"/>
    <property type="match status" value="1"/>
</dbReference>
<feature type="domain" description="Amidohydrolase-related" evidence="7">
    <location>
        <begin position="40"/>
        <end position="320"/>
    </location>
</feature>
<evidence type="ECO:0000256" key="5">
    <source>
        <dbReference type="ARBA" id="ARBA00047720"/>
    </source>
</evidence>
<evidence type="ECO:0000259" key="7">
    <source>
        <dbReference type="Pfam" id="PF01979"/>
    </source>
</evidence>
<evidence type="ECO:0000313" key="10">
    <source>
        <dbReference type="Proteomes" id="UP000708576"/>
    </source>
</evidence>
<comment type="catalytic activity">
    <reaction evidence="5 6">
        <text>adenine + H2O + H(+) = hypoxanthine + NH4(+)</text>
        <dbReference type="Rhea" id="RHEA:23688"/>
        <dbReference type="ChEBI" id="CHEBI:15377"/>
        <dbReference type="ChEBI" id="CHEBI:15378"/>
        <dbReference type="ChEBI" id="CHEBI:16708"/>
        <dbReference type="ChEBI" id="CHEBI:17368"/>
        <dbReference type="ChEBI" id="CHEBI:28938"/>
        <dbReference type="EC" id="3.5.4.2"/>
    </reaction>
</comment>
<dbReference type="PANTHER" id="PTHR11113:SF2">
    <property type="entry name" value="ADENINE DEAMINASE"/>
    <property type="match status" value="1"/>
</dbReference>
<dbReference type="InterPro" id="IPR032466">
    <property type="entry name" value="Metal_Hydrolase"/>
</dbReference>
<comment type="cofactor">
    <cofactor evidence="6">
        <name>Mn(2+)</name>
        <dbReference type="ChEBI" id="CHEBI:29035"/>
    </cofactor>
</comment>
<proteinExistence type="inferred from homology"/>
<dbReference type="Gene3D" id="2.30.40.10">
    <property type="entry name" value="Urease, subunit C, domain 1"/>
    <property type="match status" value="1"/>
</dbReference>
<evidence type="ECO:0000256" key="1">
    <source>
        <dbReference type="ARBA" id="ARBA00006773"/>
    </source>
</evidence>
<dbReference type="RefSeq" id="WP_212216083.1">
    <property type="nucleotide sequence ID" value="NZ_JAGUCO010000006.1"/>
</dbReference>
<reference evidence="9 10" key="1">
    <citation type="journal article" date="2015" name="Int. J. Syst. Evol. Microbiol.">
        <title>Carboxylicivirga linearis sp. nov., isolated from a sea cucumber culture pond.</title>
        <authorList>
            <person name="Wang F.Q."/>
            <person name="Zhou Y.X."/>
            <person name="Lin X.Z."/>
            <person name="Chen G.J."/>
            <person name="Du Z.J."/>
        </authorList>
    </citation>
    <scope>NUCLEOTIDE SEQUENCE [LARGE SCALE GENOMIC DNA]</scope>
    <source>
        <strain evidence="9 10">FB218</strain>
    </source>
</reference>
<protein>
    <recommendedName>
        <fullName evidence="2 6">Adenine deaminase</fullName>
        <shortName evidence="6">Adenase</shortName>
        <shortName evidence="6">Adenine aminase</shortName>
        <ecNumber evidence="2 6">3.5.4.2</ecNumber>
    </recommendedName>
</protein>
<dbReference type="Pfam" id="PF01979">
    <property type="entry name" value="Amidohydro_1"/>
    <property type="match status" value="1"/>
</dbReference>
<gene>
    <name evidence="6 9" type="primary">ade</name>
    <name evidence="9" type="ORF">KEM10_11175</name>
</gene>
<evidence type="ECO:0000256" key="4">
    <source>
        <dbReference type="ARBA" id="ARBA00023211"/>
    </source>
</evidence>
<feature type="domain" description="Adenine deaminase C-terminal" evidence="8">
    <location>
        <begin position="370"/>
        <end position="535"/>
    </location>
</feature>
<evidence type="ECO:0000256" key="3">
    <source>
        <dbReference type="ARBA" id="ARBA00022801"/>
    </source>
</evidence>
<keyword evidence="4 6" id="KW-0464">Manganese</keyword>
<dbReference type="NCBIfam" id="TIGR01178">
    <property type="entry name" value="ade"/>
    <property type="match status" value="1"/>
</dbReference>
<dbReference type="InterPro" id="IPR006679">
    <property type="entry name" value="Adenine_deam"/>
</dbReference>
<comment type="caution">
    <text evidence="9">The sequence shown here is derived from an EMBL/GenBank/DDBJ whole genome shotgun (WGS) entry which is preliminary data.</text>
</comment>
<keyword evidence="3 6" id="KW-0378">Hydrolase</keyword>
<organism evidence="9 10">
    <name type="scientific">Carboxylicivirga linearis</name>
    <dbReference type="NCBI Taxonomy" id="1628157"/>
    <lineage>
        <taxon>Bacteria</taxon>
        <taxon>Pseudomonadati</taxon>
        <taxon>Bacteroidota</taxon>
        <taxon>Bacteroidia</taxon>
        <taxon>Marinilabiliales</taxon>
        <taxon>Marinilabiliaceae</taxon>
        <taxon>Carboxylicivirga</taxon>
    </lineage>
</organism>
<dbReference type="EC" id="3.5.4.2" evidence="2 6"/>
<evidence type="ECO:0000259" key="8">
    <source>
        <dbReference type="Pfam" id="PF13382"/>
    </source>
</evidence>
<dbReference type="SUPFAM" id="SSF51556">
    <property type="entry name" value="Metallo-dependent hydrolases"/>
    <property type="match status" value="1"/>
</dbReference>
<dbReference type="CDD" id="cd01295">
    <property type="entry name" value="AdeC"/>
    <property type="match status" value="1"/>
</dbReference>
<accession>A0ABS5JVC9</accession>
<dbReference type="SUPFAM" id="SSF51338">
    <property type="entry name" value="Composite domain of metallo-dependent hydrolases"/>
    <property type="match status" value="1"/>
</dbReference>
<dbReference type="InterPro" id="IPR026912">
    <property type="entry name" value="Adenine_deam_C"/>
</dbReference>
<dbReference type="InterPro" id="IPR011059">
    <property type="entry name" value="Metal-dep_hydrolase_composite"/>
</dbReference>
<evidence type="ECO:0000313" key="9">
    <source>
        <dbReference type="EMBL" id="MBS2098842.1"/>
    </source>
</evidence>
<comment type="similarity">
    <text evidence="1 6">Belongs to the metallo-dependent hydrolases superfamily. Adenine deaminase family.</text>
</comment>
<keyword evidence="10" id="KW-1185">Reference proteome</keyword>